<dbReference type="Gene3D" id="1.20.58.1480">
    <property type="match status" value="1"/>
</dbReference>
<feature type="domain" description="Lon N-terminal" evidence="1">
    <location>
        <begin position="98"/>
        <end position="172"/>
    </location>
</feature>
<dbReference type="AlphaFoldDB" id="A0A7R9F741"/>
<dbReference type="Pfam" id="PF02190">
    <property type="entry name" value="LON_substr_bdg"/>
    <property type="match status" value="1"/>
</dbReference>
<organism evidence="2">
    <name type="scientific">Timema bartmani</name>
    <dbReference type="NCBI Taxonomy" id="61472"/>
    <lineage>
        <taxon>Eukaryota</taxon>
        <taxon>Metazoa</taxon>
        <taxon>Ecdysozoa</taxon>
        <taxon>Arthropoda</taxon>
        <taxon>Hexapoda</taxon>
        <taxon>Insecta</taxon>
        <taxon>Pterygota</taxon>
        <taxon>Neoptera</taxon>
        <taxon>Polyneoptera</taxon>
        <taxon>Phasmatodea</taxon>
        <taxon>Timematodea</taxon>
        <taxon>Timematoidea</taxon>
        <taxon>Timematidae</taxon>
        <taxon>Timema</taxon>
    </lineage>
</organism>
<name>A0A7R9F741_9NEOP</name>
<proteinExistence type="predicted"/>
<accession>A0A7R9F741</accession>
<dbReference type="EMBL" id="OD569654">
    <property type="protein sequence ID" value="CAD7448159.1"/>
    <property type="molecule type" value="Genomic_DNA"/>
</dbReference>
<reference evidence="2" key="1">
    <citation type="submission" date="2020-11" db="EMBL/GenBank/DDBJ databases">
        <authorList>
            <person name="Tran Van P."/>
        </authorList>
    </citation>
    <scope>NUCLEOTIDE SEQUENCE</scope>
</reference>
<dbReference type="InterPro" id="IPR003111">
    <property type="entry name" value="Lon_prtase_N"/>
</dbReference>
<sequence>MLYYTLAEEIVNLVCTQWNGAHVELVRSCINEDYSNVIVGVCATQPNVLGEPHYARGEGEEELSNTGLKEETGRGRRGLTAIYAPPFAMTYDDNPEVQTLVESFREDVRRMVKLMDATVPPVAKLKRMLNTLPGAHLTDLTASVVMLSNADKLRILDTLDVAKRVNILCPLVSQYIKSSEITNYCLSQTSSITSSCVESQ</sequence>
<gene>
    <name evidence="2" type="ORF">TBIB3V08_LOCUS10448</name>
</gene>
<evidence type="ECO:0000259" key="1">
    <source>
        <dbReference type="Pfam" id="PF02190"/>
    </source>
</evidence>
<evidence type="ECO:0000313" key="2">
    <source>
        <dbReference type="EMBL" id="CAD7448159.1"/>
    </source>
</evidence>
<protein>
    <recommendedName>
        <fullName evidence="1">Lon N-terminal domain-containing protein</fullName>
    </recommendedName>
</protein>